<evidence type="ECO:0000256" key="1">
    <source>
        <dbReference type="SAM" id="Coils"/>
    </source>
</evidence>
<sequence length="189" mass="20906">MVKFFIALILLKVTLFGYDVPVDCVQIFEARKAEIQKEVELIDEQRQALEAFRASTRTLYEENLAKLAKKEAEINATMKQVEQKRKEIDTQIASNQKILDELKSGTSGKVTLSYAKMKDQAAADTLSAMSRAEATSIIATLDPKKISTIMAKMTPAVASEITVMLQKGPPFIDKPKEQSIDAPAGNILN</sequence>
<dbReference type="RefSeq" id="WP_230055919.1">
    <property type="nucleotide sequence ID" value="NZ_CAJHOE010000001.1"/>
</dbReference>
<reference evidence="3 4" key="1">
    <citation type="submission" date="2020-11" db="EMBL/GenBank/DDBJ databases">
        <authorList>
            <person name="Peeters C."/>
        </authorList>
    </citation>
    <scope>NUCLEOTIDE SEQUENCE [LARGE SCALE GENOMIC DNA]</scope>
    <source>
        <strain evidence="3 4">LMG 8286</strain>
    </source>
</reference>
<dbReference type="EMBL" id="CAJHOE010000001">
    <property type="protein sequence ID" value="CAD7286276.1"/>
    <property type="molecule type" value="Genomic_DNA"/>
</dbReference>
<evidence type="ECO:0000313" key="3">
    <source>
        <dbReference type="EMBL" id="CAD7286276.1"/>
    </source>
</evidence>
<evidence type="ECO:0000313" key="4">
    <source>
        <dbReference type="Proteomes" id="UP000789359"/>
    </source>
</evidence>
<proteinExistence type="predicted"/>
<feature type="coiled-coil region" evidence="1">
    <location>
        <begin position="25"/>
        <end position="87"/>
    </location>
</feature>
<evidence type="ECO:0000256" key="2">
    <source>
        <dbReference type="SAM" id="MobiDB-lite"/>
    </source>
</evidence>
<dbReference type="SUPFAM" id="SSF158791">
    <property type="entry name" value="MgtE N-terminal domain-like"/>
    <property type="match status" value="1"/>
</dbReference>
<accession>A0ABN7K181</accession>
<dbReference type="Proteomes" id="UP000789359">
    <property type="component" value="Unassembled WGS sequence"/>
</dbReference>
<keyword evidence="1" id="KW-0175">Coiled coil</keyword>
<comment type="caution">
    <text evidence="3">The sequence shown here is derived from an EMBL/GenBank/DDBJ whole genome shotgun (WGS) entry which is preliminary data.</text>
</comment>
<evidence type="ECO:0008006" key="5">
    <source>
        <dbReference type="Google" id="ProtNLM"/>
    </source>
</evidence>
<keyword evidence="4" id="KW-1185">Reference proteome</keyword>
<protein>
    <recommendedName>
        <fullName evidence="5">Nucleosidase</fullName>
    </recommendedName>
</protein>
<organism evidence="3 4">
    <name type="scientific">Campylobacter suis</name>
    <dbReference type="NCBI Taxonomy" id="2790657"/>
    <lineage>
        <taxon>Bacteria</taxon>
        <taxon>Pseudomonadati</taxon>
        <taxon>Campylobacterota</taxon>
        <taxon>Epsilonproteobacteria</taxon>
        <taxon>Campylobacterales</taxon>
        <taxon>Campylobacteraceae</taxon>
        <taxon>Campylobacter</taxon>
    </lineage>
</organism>
<feature type="region of interest" description="Disordered" evidence="2">
    <location>
        <begin position="170"/>
        <end position="189"/>
    </location>
</feature>
<name>A0ABN7K181_9BACT</name>
<gene>
    <name evidence="3" type="ORF">LMG8286_00107</name>
</gene>